<proteinExistence type="predicted"/>
<keyword evidence="3" id="KW-1185">Reference proteome</keyword>
<accession>A0A484LFW7</accession>
<keyword evidence="1" id="KW-0812">Transmembrane</keyword>
<reference evidence="2 3" key="1">
    <citation type="submission" date="2018-04" db="EMBL/GenBank/DDBJ databases">
        <authorList>
            <person name="Vogel A."/>
        </authorList>
    </citation>
    <scope>NUCLEOTIDE SEQUENCE [LARGE SCALE GENOMIC DNA]</scope>
</reference>
<dbReference type="Proteomes" id="UP000595140">
    <property type="component" value="Unassembled WGS sequence"/>
</dbReference>
<feature type="transmembrane region" description="Helical" evidence="1">
    <location>
        <begin position="58"/>
        <end position="78"/>
    </location>
</feature>
<gene>
    <name evidence="2" type="ORF">CCAM_LOCUS16755</name>
</gene>
<keyword evidence="1" id="KW-0472">Membrane</keyword>
<protein>
    <submittedName>
        <fullName evidence="2">Uncharacterized protein</fullName>
    </submittedName>
</protein>
<evidence type="ECO:0000313" key="2">
    <source>
        <dbReference type="EMBL" id="VFQ74979.1"/>
    </source>
</evidence>
<evidence type="ECO:0000313" key="3">
    <source>
        <dbReference type="Proteomes" id="UP000595140"/>
    </source>
</evidence>
<feature type="transmembrane region" description="Helical" evidence="1">
    <location>
        <begin position="84"/>
        <end position="107"/>
    </location>
</feature>
<keyword evidence="1" id="KW-1133">Transmembrane helix</keyword>
<organism evidence="2 3">
    <name type="scientific">Cuscuta campestris</name>
    <dbReference type="NCBI Taxonomy" id="132261"/>
    <lineage>
        <taxon>Eukaryota</taxon>
        <taxon>Viridiplantae</taxon>
        <taxon>Streptophyta</taxon>
        <taxon>Embryophyta</taxon>
        <taxon>Tracheophyta</taxon>
        <taxon>Spermatophyta</taxon>
        <taxon>Magnoliopsida</taxon>
        <taxon>eudicotyledons</taxon>
        <taxon>Gunneridae</taxon>
        <taxon>Pentapetalae</taxon>
        <taxon>asterids</taxon>
        <taxon>lamiids</taxon>
        <taxon>Solanales</taxon>
        <taxon>Convolvulaceae</taxon>
        <taxon>Cuscuteae</taxon>
        <taxon>Cuscuta</taxon>
        <taxon>Cuscuta subgen. Grammica</taxon>
        <taxon>Cuscuta sect. Cleistogrammica</taxon>
    </lineage>
</organism>
<evidence type="ECO:0000256" key="1">
    <source>
        <dbReference type="SAM" id="Phobius"/>
    </source>
</evidence>
<sequence length="127" mass="14178">MKKYAKRSGFIIPFPLLGRRKSKPERIADEWIHVQGNPRERDDEEEDEKQTRERINQVISVLLGVCSILALVNYFAAINGGLSLSAAAIVFFNFCGALIGVTLALLLRDLHAIRYGIQRADQIAGLP</sequence>
<dbReference type="EMBL" id="OOIL02001413">
    <property type="protein sequence ID" value="VFQ74979.1"/>
    <property type="molecule type" value="Genomic_DNA"/>
</dbReference>
<name>A0A484LFW7_9ASTE</name>
<dbReference type="AlphaFoldDB" id="A0A484LFW7"/>